<name>A0A8I0MYA7_9GAMM</name>
<evidence type="ECO:0000313" key="2">
    <source>
        <dbReference type="Proteomes" id="UP000660708"/>
    </source>
</evidence>
<dbReference type="Proteomes" id="UP000660708">
    <property type="component" value="Unassembled WGS sequence"/>
</dbReference>
<dbReference type="RefSeq" id="WP_147391441.1">
    <property type="nucleotide sequence ID" value="NZ_AQHF01000032.1"/>
</dbReference>
<comment type="caution">
    <text evidence="1">The sequence shown here is derived from an EMBL/GenBank/DDBJ whole genome shotgun (WGS) entry which is preliminary data.</text>
</comment>
<reference evidence="1 2" key="1">
    <citation type="submission" date="2015-06" db="EMBL/GenBank/DDBJ databases">
        <title>Genome sequence of Pseudoalteromonas peptidolytica.</title>
        <authorList>
            <person name="Xie B.-B."/>
            <person name="Rong J.-C."/>
            <person name="Qin Q.-L."/>
            <person name="Zhang Y.-Z."/>
        </authorList>
    </citation>
    <scope>NUCLEOTIDE SEQUENCE [LARGE SCALE GENOMIC DNA]</scope>
    <source>
        <strain evidence="1 2">F12-50-A1</strain>
    </source>
</reference>
<sequence length="60" mass="6635">MALTVKELIKRLKEMPQDEQVGIAQHDYEDGVSDGAFSVNFISDSDVESGKPMHRVVISS</sequence>
<proteinExistence type="predicted"/>
<dbReference type="AlphaFoldDB" id="A0A8I0MYA7"/>
<accession>A0A8I0MYA7</accession>
<evidence type="ECO:0000313" key="1">
    <source>
        <dbReference type="EMBL" id="MBE0348234.1"/>
    </source>
</evidence>
<keyword evidence="2" id="KW-1185">Reference proteome</keyword>
<gene>
    <name evidence="1" type="ORF">PPEP_a4508</name>
</gene>
<dbReference type="EMBL" id="AQHF01000032">
    <property type="protein sequence ID" value="MBE0348234.1"/>
    <property type="molecule type" value="Genomic_DNA"/>
</dbReference>
<organism evidence="1 2">
    <name type="scientific">Pseudoalteromonas peptidolytica F12-50-A1</name>
    <dbReference type="NCBI Taxonomy" id="1315280"/>
    <lineage>
        <taxon>Bacteria</taxon>
        <taxon>Pseudomonadati</taxon>
        <taxon>Pseudomonadota</taxon>
        <taxon>Gammaproteobacteria</taxon>
        <taxon>Alteromonadales</taxon>
        <taxon>Pseudoalteromonadaceae</taxon>
        <taxon>Pseudoalteromonas</taxon>
    </lineage>
</organism>
<protein>
    <submittedName>
        <fullName evidence="1">Uncharacterized protein</fullName>
    </submittedName>
</protein>